<dbReference type="VEuPathDB" id="TrichDB:TVAGG3_0254190"/>
<dbReference type="InterPro" id="IPR008509">
    <property type="entry name" value="MOT2/MFSD5"/>
</dbReference>
<dbReference type="Proteomes" id="UP000001542">
    <property type="component" value="Unassembled WGS sequence"/>
</dbReference>
<keyword evidence="8" id="KW-0406">Ion transport</keyword>
<keyword evidence="7 12" id="KW-1133">Transmembrane helix</keyword>
<accession>A2EYW1</accession>
<dbReference type="InParanoid" id="A2EYW1"/>
<evidence type="ECO:0000256" key="5">
    <source>
        <dbReference type="ARBA" id="ARBA00022475"/>
    </source>
</evidence>
<evidence type="ECO:0000256" key="9">
    <source>
        <dbReference type="ARBA" id="ARBA00023136"/>
    </source>
</evidence>
<evidence type="ECO:0000256" key="12">
    <source>
        <dbReference type="SAM" id="Phobius"/>
    </source>
</evidence>
<dbReference type="Gene3D" id="1.20.1250.20">
    <property type="entry name" value="MFS general substrate transporter like domains"/>
    <property type="match status" value="1"/>
</dbReference>
<feature type="chain" id="PRO_5002643586" description="Molybdate-anion transporter" evidence="13">
    <location>
        <begin position="23"/>
        <end position="366"/>
    </location>
</feature>
<comment type="subcellular location">
    <subcellularLocation>
        <location evidence="2">Cell membrane</location>
        <topology evidence="2">Multi-pass membrane protein</topology>
    </subcellularLocation>
</comment>
<evidence type="ECO:0000256" key="4">
    <source>
        <dbReference type="ARBA" id="ARBA00022448"/>
    </source>
</evidence>
<evidence type="ECO:0000256" key="1">
    <source>
        <dbReference type="ARBA" id="ARBA00003019"/>
    </source>
</evidence>
<dbReference type="GO" id="GO:0005886">
    <property type="term" value="C:plasma membrane"/>
    <property type="evidence" value="ECO:0007669"/>
    <property type="project" value="UniProtKB-SubCell"/>
</dbReference>
<feature type="transmembrane region" description="Helical" evidence="12">
    <location>
        <begin position="311"/>
        <end position="330"/>
    </location>
</feature>
<evidence type="ECO:0000256" key="2">
    <source>
        <dbReference type="ARBA" id="ARBA00004651"/>
    </source>
</evidence>
<evidence type="ECO:0000256" key="7">
    <source>
        <dbReference type="ARBA" id="ARBA00022989"/>
    </source>
</evidence>
<evidence type="ECO:0000256" key="13">
    <source>
        <dbReference type="SAM" id="SignalP"/>
    </source>
</evidence>
<feature type="transmembrane region" description="Helical" evidence="12">
    <location>
        <begin position="165"/>
        <end position="185"/>
    </location>
</feature>
<feature type="transmembrane region" description="Helical" evidence="12">
    <location>
        <begin position="125"/>
        <end position="144"/>
    </location>
</feature>
<gene>
    <name evidence="14" type="ORF">TVAG_213800</name>
</gene>
<dbReference type="InterPro" id="IPR036259">
    <property type="entry name" value="MFS_trans_sf"/>
</dbReference>
<comment type="function">
    <text evidence="1">Mediates high-affinity intracellular uptake of the rare oligo-element molybdenum.</text>
</comment>
<feature type="transmembrane region" description="Helical" evidence="12">
    <location>
        <begin position="230"/>
        <end position="246"/>
    </location>
</feature>
<dbReference type="GO" id="GO:0015098">
    <property type="term" value="F:molybdate ion transmembrane transporter activity"/>
    <property type="evidence" value="ECO:0007669"/>
    <property type="project" value="InterPro"/>
</dbReference>
<evidence type="ECO:0000256" key="3">
    <source>
        <dbReference type="ARBA" id="ARBA00021242"/>
    </source>
</evidence>
<evidence type="ECO:0000256" key="11">
    <source>
        <dbReference type="ARBA" id="ARBA00032555"/>
    </source>
</evidence>
<keyword evidence="5" id="KW-1003">Cell membrane</keyword>
<keyword evidence="4" id="KW-0813">Transport</keyword>
<feature type="transmembrane region" description="Helical" evidence="12">
    <location>
        <begin position="197"/>
        <end position="218"/>
    </location>
</feature>
<dbReference type="GO" id="GO:0006811">
    <property type="term" value="P:monoatomic ion transport"/>
    <property type="evidence" value="ECO:0007669"/>
    <property type="project" value="UniProtKB-KW"/>
</dbReference>
<feature type="signal peptide" evidence="13">
    <location>
        <begin position="1"/>
        <end position="22"/>
    </location>
</feature>
<keyword evidence="6 12" id="KW-0812">Transmembrane</keyword>
<dbReference type="EMBL" id="DS113544">
    <property type="protein sequence ID" value="EAY02180.1"/>
    <property type="molecule type" value="Genomic_DNA"/>
</dbReference>
<reference evidence="14" key="1">
    <citation type="submission" date="2006-10" db="EMBL/GenBank/DDBJ databases">
        <authorList>
            <person name="Amadeo P."/>
            <person name="Zhao Q."/>
            <person name="Wortman J."/>
            <person name="Fraser-Liggett C."/>
            <person name="Carlton J."/>
        </authorList>
    </citation>
    <scope>NUCLEOTIDE SEQUENCE</scope>
    <source>
        <strain evidence="14">G3</strain>
    </source>
</reference>
<keyword evidence="15" id="KW-1185">Reference proteome</keyword>
<organism evidence="14 15">
    <name type="scientific">Trichomonas vaginalis (strain ATCC PRA-98 / G3)</name>
    <dbReference type="NCBI Taxonomy" id="412133"/>
    <lineage>
        <taxon>Eukaryota</taxon>
        <taxon>Metamonada</taxon>
        <taxon>Parabasalia</taxon>
        <taxon>Trichomonadida</taxon>
        <taxon>Trichomonadidae</taxon>
        <taxon>Trichomonas</taxon>
    </lineage>
</organism>
<protein>
    <recommendedName>
        <fullName evidence="3">Molybdate-anion transporter</fullName>
    </recommendedName>
    <alternativeName>
        <fullName evidence="10">Major facilitator superfamily domain-containing protein 5</fullName>
    </alternativeName>
    <alternativeName>
        <fullName evidence="11">Molybdate transporter 2 homolog</fullName>
    </alternativeName>
</protein>
<keyword evidence="9 12" id="KW-0472">Membrane</keyword>
<evidence type="ECO:0000256" key="8">
    <source>
        <dbReference type="ARBA" id="ARBA00023065"/>
    </source>
</evidence>
<evidence type="ECO:0000313" key="15">
    <source>
        <dbReference type="Proteomes" id="UP000001542"/>
    </source>
</evidence>
<sequence length="366" mass="41692">MASMKSTQFIFAIKFHLLLVLSYVPQLLTDLAPASHLHSAAFASLLQQSSFFSYKIQSMPTSADLSGDSHICSQRSPSTTGLLILHSLMNYRMVFQFSIDLITTSSISKAVLKYGVYKTYTVLNIYYVVVILPIIYIMSLLTSGKKAEKKTEEAKQEKIEVPIQTVTLVLYDTVYVFSMGFFKSMLATNFIKQDLPFSVIMSTFNAMGTLGTIVSTFLEMWFSDYTLHKAILISYAVVFFLGWVLYDNDAFQFLTTVLLGLLDGLITPVMVTLRKENIPANIRVTALSSVRTFTSLTGFFVASIMRYTNRQIYFLLINLLYGVCITLPYYERFVYRRFLNVFHICQKIMRLVFNTKTESSNKSKKD</sequence>
<dbReference type="SUPFAM" id="SSF103473">
    <property type="entry name" value="MFS general substrate transporter"/>
    <property type="match status" value="1"/>
</dbReference>
<dbReference type="KEGG" id="tva:4760012"/>
<dbReference type="PANTHER" id="PTHR23516:SF1">
    <property type="entry name" value="MOLYBDATE-ANION TRANSPORTER"/>
    <property type="match status" value="1"/>
</dbReference>
<reference evidence="14" key="2">
    <citation type="journal article" date="2007" name="Science">
        <title>Draft genome sequence of the sexually transmitted pathogen Trichomonas vaginalis.</title>
        <authorList>
            <person name="Carlton J.M."/>
            <person name="Hirt R.P."/>
            <person name="Silva J.C."/>
            <person name="Delcher A.L."/>
            <person name="Schatz M."/>
            <person name="Zhao Q."/>
            <person name="Wortman J.R."/>
            <person name="Bidwell S.L."/>
            <person name="Alsmark U.C.M."/>
            <person name="Besteiro S."/>
            <person name="Sicheritz-Ponten T."/>
            <person name="Noel C.J."/>
            <person name="Dacks J.B."/>
            <person name="Foster P.G."/>
            <person name="Simillion C."/>
            <person name="Van de Peer Y."/>
            <person name="Miranda-Saavedra D."/>
            <person name="Barton G.J."/>
            <person name="Westrop G.D."/>
            <person name="Mueller S."/>
            <person name="Dessi D."/>
            <person name="Fiori P.L."/>
            <person name="Ren Q."/>
            <person name="Paulsen I."/>
            <person name="Zhang H."/>
            <person name="Bastida-Corcuera F.D."/>
            <person name="Simoes-Barbosa A."/>
            <person name="Brown M.T."/>
            <person name="Hayes R.D."/>
            <person name="Mukherjee M."/>
            <person name="Okumura C.Y."/>
            <person name="Schneider R."/>
            <person name="Smith A.J."/>
            <person name="Vanacova S."/>
            <person name="Villalvazo M."/>
            <person name="Haas B.J."/>
            <person name="Pertea M."/>
            <person name="Feldblyum T.V."/>
            <person name="Utterback T.R."/>
            <person name="Shu C.L."/>
            <person name="Osoegawa K."/>
            <person name="de Jong P.J."/>
            <person name="Hrdy I."/>
            <person name="Horvathova L."/>
            <person name="Zubacova Z."/>
            <person name="Dolezal P."/>
            <person name="Malik S.B."/>
            <person name="Logsdon J.M. Jr."/>
            <person name="Henze K."/>
            <person name="Gupta A."/>
            <person name="Wang C.C."/>
            <person name="Dunne R.L."/>
            <person name="Upcroft J.A."/>
            <person name="Upcroft P."/>
            <person name="White O."/>
            <person name="Salzberg S.L."/>
            <person name="Tang P."/>
            <person name="Chiu C.-H."/>
            <person name="Lee Y.-S."/>
            <person name="Embley T.M."/>
            <person name="Coombs G.H."/>
            <person name="Mottram J.C."/>
            <person name="Tachezy J."/>
            <person name="Fraser-Liggett C.M."/>
            <person name="Johnson P.J."/>
        </authorList>
    </citation>
    <scope>NUCLEOTIDE SEQUENCE [LARGE SCALE GENOMIC DNA]</scope>
    <source>
        <strain evidence="14">G3</strain>
    </source>
</reference>
<dbReference type="RefSeq" id="XP_001330583.1">
    <property type="nucleotide sequence ID" value="XM_001330547.1"/>
</dbReference>
<feature type="transmembrane region" description="Helical" evidence="12">
    <location>
        <begin position="252"/>
        <end position="273"/>
    </location>
</feature>
<evidence type="ECO:0000256" key="10">
    <source>
        <dbReference type="ARBA" id="ARBA00030646"/>
    </source>
</evidence>
<evidence type="ECO:0000313" key="14">
    <source>
        <dbReference type="EMBL" id="EAY02180.1"/>
    </source>
</evidence>
<name>A2EYW1_TRIV3</name>
<evidence type="ECO:0000256" key="6">
    <source>
        <dbReference type="ARBA" id="ARBA00022692"/>
    </source>
</evidence>
<dbReference type="PANTHER" id="PTHR23516">
    <property type="entry name" value="SAM (S-ADENOSYL METHIONINE) TRANSPORTER"/>
    <property type="match status" value="1"/>
</dbReference>
<keyword evidence="13" id="KW-0732">Signal</keyword>
<dbReference type="AlphaFoldDB" id="A2EYW1"/>
<proteinExistence type="predicted"/>
<dbReference type="VEuPathDB" id="TrichDB:TVAG_213800"/>